<protein>
    <submittedName>
        <fullName evidence="2">RES family NAD+ phosphorylase</fullName>
    </submittedName>
</protein>
<accession>A0ABU5QND2</accession>
<reference evidence="2 3" key="1">
    <citation type="submission" date="2023-12" db="EMBL/GenBank/DDBJ databases">
        <title>Novel species of the genus Arcicella isolated from rivers.</title>
        <authorList>
            <person name="Lu H."/>
        </authorList>
    </citation>
    <scope>NUCLEOTIDE SEQUENCE [LARGE SCALE GENOMIC DNA]</scope>
    <source>
        <strain evidence="2 3">LMG 21963</strain>
    </source>
</reference>
<evidence type="ECO:0000313" key="2">
    <source>
        <dbReference type="EMBL" id="MEA5258581.1"/>
    </source>
</evidence>
<evidence type="ECO:0000313" key="3">
    <source>
        <dbReference type="Proteomes" id="UP001304671"/>
    </source>
</evidence>
<dbReference type="InterPro" id="IPR014914">
    <property type="entry name" value="RES_dom"/>
</dbReference>
<organism evidence="2 3">
    <name type="scientific">Arcicella aquatica</name>
    <dbReference type="NCBI Taxonomy" id="217141"/>
    <lineage>
        <taxon>Bacteria</taxon>
        <taxon>Pseudomonadati</taxon>
        <taxon>Bacteroidota</taxon>
        <taxon>Cytophagia</taxon>
        <taxon>Cytophagales</taxon>
        <taxon>Flectobacillaceae</taxon>
        <taxon>Arcicella</taxon>
    </lineage>
</organism>
<dbReference type="Pfam" id="PF08808">
    <property type="entry name" value="RES"/>
    <property type="match status" value="1"/>
</dbReference>
<evidence type="ECO:0000259" key="1">
    <source>
        <dbReference type="SMART" id="SM00953"/>
    </source>
</evidence>
<name>A0ABU5QND2_9BACT</name>
<comment type="caution">
    <text evidence="2">The sequence shown here is derived from an EMBL/GenBank/DDBJ whole genome shotgun (WGS) entry which is preliminary data.</text>
</comment>
<dbReference type="SMART" id="SM00953">
    <property type="entry name" value="RES"/>
    <property type="match status" value="1"/>
</dbReference>
<gene>
    <name evidence="2" type="ORF">VB264_12365</name>
</gene>
<dbReference type="EMBL" id="JAYFUL010000018">
    <property type="protein sequence ID" value="MEA5258581.1"/>
    <property type="molecule type" value="Genomic_DNA"/>
</dbReference>
<dbReference type="Proteomes" id="UP001304671">
    <property type="component" value="Unassembled WGS sequence"/>
</dbReference>
<sequence>MEVFRISKLIRARDLSGFGASLKGQRWNRRGTSVLYTASHRSLALLEVLVHLGEYYPLDEYAIITLEVPDNEITLLDATSLPKDWARIFEAGILASYTDEWFNTEQSIALGVPSAIVAQEYNYLINPLHPNFLDIKIKHIEPFTFDERFFKDVID</sequence>
<proteinExistence type="predicted"/>
<dbReference type="RefSeq" id="WP_323249781.1">
    <property type="nucleotide sequence ID" value="NZ_JAYFUL010000018.1"/>
</dbReference>
<feature type="domain" description="RES" evidence="1">
    <location>
        <begin position="14"/>
        <end position="139"/>
    </location>
</feature>
<keyword evidence="3" id="KW-1185">Reference proteome</keyword>